<evidence type="ECO:0000313" key="2">
    <source>
        <dbReference type="Proteomes" id="UP001217044"/>
    </source>
</evidence>
<dbReference type="RefSeq" id="WP_273987291.1">
    <property type="nucleotide sequence ID" value="NZ_BAABQT010000007.1"/>
</dbReference>
<organism evidence="1 2">
    <name type="scientific">Deinococcus aquaticus</name>
    <dbReference type="NCBI Taxonomy" id="328692"/>
    <lineage>
        <taxon>Bacteria</taxon>
        <taxon>Thermotogati</taxon>
        <taxon>Deinococcota</taxon>
        <taxon>Deinococci</taxon>
        <taxon>Deinococcales</taxon>
        <taxon>Deinococcaceae</taxon>
        <taxon>Deinococcus</taxon>
    </lineage>
</organism>
<sequence length="98" mass="10404">MTAATCDRCGDVPALPFRETPLCPACTAQVGLEEAAASHLHELMTPVVRQWAAHWAHTFRPVELAALLACEGEAWGGPAGEPDENALAYLHRITGGQA</sequence>
<accession>A0ABY7UWW3</accession>
<reference evidence="1 2" key="1">
    <citation type="submission" date="2022-12" db="EMBL/GenBank/DDBJ databases">
        <title>Genome Sequence of Deinococcus aquaticus Type Strain PB314.</title>
        <authorList>
            <person name="Albert C."/>
            <person name="Hill J."/>
            <person name="Boren L."/>
            <person name="Scholz-Ng S."/>
            <person name="Fatema N."/>
            <person name="Grosso R."/>
            <person name="Soboslay E."/>
            <person name="Tuohy J."/>
        </authorList>
    </citation>
    <scope>NUCLEOTIDE SEQUENCE [LARGE SCALE GENOMIC DNA]</scope>
    <source>
        <strain evidence="1 2">PB-314</strain>
    </source>
</reference>
<evidence type="ECO:0000313" key="1">
    <source>
        <dbReference type="EMBL" id="WDA57378.1"/>
    </source>
</evidence>
<gene>
    <name evidence="1" type="ORF">M8445_08310</name>
</gene>
<name>A0ABY7UWW3_9DEIO</name>
<dbReference type="EMBL" id="CP115165">
    <property type="protein sequence ID" value="WDA57378.1"/>
    <property type="molecule type" value="Genomic_DNA"/>
</dbReference>
<dbReference type="Proteomes" id="UP001217044">
    <property type="component" value="Chromosome"/>
</dbReference>
<keyword evidence="2" id="KW-1185">Reference proteome</keyword>
<proteinExistence type="predicted"/>
<protein>
    <submittedName>
        <fullName evidence="1">Uncharacterized protein</fullName>
    </submittedName>
</protein>